<feature type="transmembrane region" description="Helical" evidence="7">
    <location>
        <begin position="94"/>
        <end position="113"/>
    </location>
</feature>
<dbReference type="PANTHER" id="PTHR32322:SF18">
    <property type="entry name" value="S-ADENOSYLMETHIONINE_S-ADENOSYLHOMOCYSTEINE TRANSPORTER"/>
    <property type="match status" value="1"/>
</dbReference>
<evidence type="ECO:0000256" key="1">
    <source>
        <dbReference type="ARBA" id="ARBA00004651"/>
    </source>
</evidence>
<dbReference type="Gene3D" id="1.10.3730.20">
    <property type="match status" value="1"/>
</dbReference>
<evidence type="ECO:0000256" key="2">
    <source>
        <dbReference type="ARBA" id="ARBA00007362"/>
    </source>
</evidence>
<feature type="transmembrane region" description="Helical" evidence="7">
    <location>
        <begin position="149"/>
        <end position="170"/>
    </location>
</feature>
<keyword evidence="6 7" id="KW-0472">Membrane</keyword>
<dbReference type="PANTHER" id="PTHR32322">
    <property type="entry name" value="INNER MEMBRANE TRANSPORTER"/>
    <property type="match status" value="1"/>
</dbReference>
<dbReference type="InterPro" id="IPR000620">
    <property type="entry name" value="EamA_dom"/>
</dbReference>
<comment type="caution">
    <text evidence="9">The sequence shown here is derived from an EMBL/GenBank/DDBJ whole genome shotgun (WGS) entry which is preliminary data.</text>
</comment>
<evidence type="ECO:0000256" key="7">
    <source>
        <dbReference type="SAM" id="Phobius"/>
    </source>
</evidence>
<accession>A0ABV6KAM5</accession>
<evidence type="ECO:0000256" key="6">
    <source>
        <dbReference type="ARBA" id="ARBA00023136"/>
    </source>
</evidence>
<evidence type="ECO:0000259" key="8">
    <source>
        <dbReference type="Pfam" id="PF00892"/>
    </source>
</evidence>
<feature type="transmembrane region" description="Helical" evidence="7">
    <location>
        <begin position="270"/>
        <end position="287"/>
    </location>
</feature>
<dbReference type="RefSeq" id="WP_335960303.1">
    <property type="nucleotide sequence ID" value="NZ_JAXBLX010000009.1"/>
</dbReference>
<feature type="transmembrane region" description="Helical" evidence="7">
    <location>
        <begin position="214"/>
        <end position="233"/>
    </location>
</feature>
<evidence type="ECO:0000256" key="5">
    <source>
        <dbReference type="ARBA" id="ARBA00022989"/>
    </source>
</evidence>
<reference evidence="9 10" key="1">
    <citation type="submission" date="2024-09" db="EMBL/GenBank/DDBJ databases">
        <authorList>
            <person name="Sun Q."/>
            <person name="Mori K."/>
        </authorList>
    </citation>
    <scope>NUCLEOTIDE SEQUENCE [LARGE SCALE GENOMIC DNA]</scope>
    <source>
        <strain evidence="9 10">NCAIM B.02610</strain>
    </source>
</reference>
<feature type="transmembrane region" description="Helical" evidence="7">
    <location>
        <begin position="5"/>
        <end position="22"/>
    </location>
</feature>
<feature type="transmembrane region" description="Helical" evidence="7">
    <location>
        <begin position="177"/>
        <end position="199"/>
    </location>
</feature>
<keyword evidence="3" id="KW-1003">Cell membrane</keyword>
<comment type="similarity">
    <text evidence="2">Belongs to the EamA transporter family.</text>
</comment>
<evidence type="ECO:0000313" key="9">
    <source>
        <dbReference type="EMBL" id="MFC0470364.1"/>
    </source>
</evidence>
<feature type="domain" description="EamA" evidence="8">
    <location>
        <begin position="151"/>
        <end position="286"/>
    </location>
</feature>
<feature type="transmembrane region" description="Helical" evidence="7">
    <location>
        <begin position="120"/>
        <end position="137"/>
    </location>
</feature>
<name>A0ABV6KAM5_9BACI</name>
<keyword evidence="5 7" id="KW-1133">Transmembrane helix</keyword>
<dbReference type="Pfam" id="PF00892">
    <property type="entry name" value="EamA"/>
    <property type="match status" value="2"/>
</dbReference>
<comment type="subcellular location">
    <subcellularLocation>
        <location evidence="1">Cell membrane</location>
        <topology evidence="1">Multi-pass membrane protein</topology>
    </subcellularLocation>
</comment>
<sequence>MLRSYLLLTITMFIFSGNILIGKALSDLSPITMTFFRCLIAFLILLPLGWKDLKSNRTLWMKEWKPIAALSLSGILFFNLFLYASLQFTSSSNVAVIETTTPVFAIILGMVFLKERLNGLQFFGIFLSLAGALWVITKGSLTVLTELQFNLGDVLVVLAVIAWAVYSLLIKQHSHKFPLYGSLAIMVFLSIIVLFPFAAYESREGIVHLLEPKLILGLLYLGTFPSVIALIFWNKGVAAIGPSRASIFLNLLPVFTIIGAVFFLNETVTIAQIVGGAVVIVGVYLSTKEKSVKTHEALSQEKEMHG</sequence>
<dbReference type="EMBL" id="JBHLUX010000020">
    <property type="protein sequence ID" value="MFC0470364.1"/>
    <property type="molecule type" value="Genomic_DNA"/>
</dbReference>
<dbReference type="Proteomes" id="UP001589838">
    <property type="component" value="Unassembled WGS sequence"/>
</dbReference>
<dbReference type="InterPro" id="IPR037185">
    <property type="entry name" value="EmrE-like"/>
</dbReference>
<proteinExistence type="inferred from homology"/>
<dbReference type="InterPro" id="IPR050638">
    <property type="entry name" value="AA-Vitamin_Transporters"/>
</dbReference>
<organism evidence="9 10">
    <name type="scientific">Halalkalibacter kiskunsagensis</name>
    <dbReference type="NCBI Taxonomy" id="1548599"/>
    <lineage>
        <taxon>Bacteria</taxon>
        <taxon>Bacillati</taxon>
        <taxon>Bacillota</taxon>
        <taxon>Bacilli</taxon>
        <taxon>Bacillales</taxon>
        <taxon>Bacillaceae</taxon>
        <taxon>Halalkalibacter</taxon>
    </lineage>
</organism>
<keyword evidence="10" id="KW-1185">Reference proteome</keyword>
<evidence type="ECO:0000256" key="3">
    <source>
        <dbReference type="ARBA" id="ARBA00022475"/>
    </source>
</evidence>
<keyword evidence="4 7" id="KW-0812">Transmembrane</keyword>
<gene>
    <name evidence="9" type="ORF">ACFFHM_07470</name>
</gene>
<protein>
    <submittedName>
        <fullName evidence="9">DMT family transporter</fullName>
    </submittedName>
</protein>
<feature type="domain" description="EamA" evidence="8">
    <location>
        <begin position="4"/>
        <end position="136"/>
    </location>
</feature>
<evidence type="ECO:0000313" key="10">
    <source>
        <dbReference type="Proteomes" id="UP001589838"/>
    </source>
</evidence>
<feature type="transmembrane region" description="Helical" evidence="7">
    <location>
        <begin position="245"/>
        <end position="264"/>
    </location>
</feature>
<evidence type="ECO:0000256" key="4">
    <source>
        <dbReference type="ARBA" id="ARBA00022692"/>
    </source>
</evidence>
<dbReference type="SUPFAM" id="SSF103481">
    <property type="entry name" value="Multidrug resistance efflux transporter EmrE"/>
    <property type="match status" value="2"/>
</dbReference>
<feature type="transmembrane region" description="Helical" evidence="7">
    <location>
        <begin position="67"/>
        <end position="88"/>
    </location>
</feature>
<feature type="transmembrane region" description="Helical" evidence="7">
    <location>
        <begin position="28"/>
        <end position="46"/>
    </location>
</feature>